<proteinExistence type="predicted"/>
<dbReference type="Proteomes" id="UP000070121">
    <property type="component" value="Unassembled WGS sequence"/>
</dbReference>
<organism evidence="2 3">
    <name type="scientific">Colletotrichum salicis</name>
    <dbReference type="NCBI Taxonomy" id="1209931"/>
    <lineage>
        <taxon>Eukaryota</taxon>
        <taxon>Fungi</taxon>
        <taxon>Dikarya</taxon>
        <taxon>Ascomycota</taxon>
        <taxon>Pezizomycotina</taxon>
        <taxon>Sordariomycetes</taxon>
        <taxon>Hypocreomycetidae</taxon>
        <taxon>Glomerellales</taxon>
        <taxon>Glomerellaceae</taxon>
        <taxon>Colletotrichum</taxon>
        <taxon>Colletotrichum acutatum species complex</taxon>
    </lineage>
</organism>
<keyword evidence="3" id="KW-1185">Reference proteome</keyword>
<name>A0A135UGW2_9PEZI</name>
<gene>
    <name evidence="2" type="ORF">CSAL01_04176</name>
</gene>
<feature type="region of interest" description="Disordered" evidence="1">
    <location>
        <begin position="117"/>
        <end position="160"/>
    </location>
</feature>
<dbReference type="EMBL" id="JFFI01001482">
    <property type="protein sequence ID" value="KXH59625.1"/>
    <property type="molecule type" value="Genomic_DNA"/>
</dbReference>
<evidence type="ECO:0000313" key="3">
    <source>
        <dbReference type="Proteomes" id="UP000070121"/>
    </source>
</evidence>
<comment type="caution">
    <text evidence="2">The sequence shown here is derived from an EMBL/GenBank/DDBJ whole genome shotgun (WGS) entry which is preliminary data.</text>
</comment>
<evidence type="ECO:0000256" key="1">
    <source>
        <dbReference type="SAM" id="MobiDB-lite"/>
    </source>
</evidence>
<sequence length="160" mass="17468">MNLRYARPVLASNLGGCRGLSRQRQWRHSLRDGGSARKVEYLVVGAVTGGALLLSWQAYNESPGTFRPKAVNNGFSLPRTIGEVDTDGATIVYRLDANESYLEIPKASRSVIVEHAPKYSSSTSTSARESRKDDLTGPADDDEVDTTRKGAYDPDTGEFN</sequence>
<reference evidence="2 3" key="1">
    <citation type="submission" date="2014-02" db="EMBL/GenBank/DDBJ databases">
        <title>The genome sequence of Colletotrichum salicis CBS 607.94.</title>
        <authorList>
            <person name="Baroncelli R."/>
            <person name="Thon M.R."/>
        </authorList>
    </citation>
    <scope>NUCLEOTIDE SEQUENCE [LARGE SCALE GENOMIC DNA]</scope>
    <source>
        <strain evidence="2 3">CBS 607.94</strain>
    </source>
</reference>
<evidence type="ECO:0000313" key="2">
    <source>
        <dbReference type="EMBL" id="KXH59625.1"/>
    </source>
</evidence>
<dbReference type="AlphaFoldDB" id="A0A135UGW2"/>
<accession>A0A135UGW2</accession>
<protein>
    <submittedName>
        <fullName evidence="2">Uncharacterized protein</fullName>
    </submittedName>
</protein>